<dbReference type="GO" id="GO:0005975">
    <property type="term" value="P:carbohydrate metabolic process"/>
    <property type="evidence" value="ECO:0007669"/>
    <property type="project" value="InterPro"/>
</dbReference>
<dbReference type="EMBL" id="EU643490">
    <property type="protein sequence ID" value="ACD54790.1"/>
    <property type="molecule type" value="Genomic_DNA"/>
</dbReference>
<dbReference type="Gene3D" id="2.60.420.10">
    <property type="entry name" value="Maltose phosphorylase, domain 3"/>
    <property type="match status" value="1"/>
</dbReference>
<proteinExistence type="predicted"/>
<dbReference type="CAZy" id="GH78">
    <property type="family name" value="Glycoside Hydrolase Family 78"/>
</dbReference>
<dbReference type="PANTHER" id="PTHR34987:SF4">
    <property type="entry name" value="ALPHA-L-RHAMNOSIDASE C-TERMINAL DOMAIN-CONTAINING PROTEIN"/>
    <property type="match status" value="1"/>
</dbReference>
<dbReference type="InterPro" id="IPR008928">
    <property type="entry name" value="6-hairpin_glycosidase_sf"/>
</dbReference>
<dbReference type="Gene3D" id="1.50.10.10">
    <property type="match status" value="1"/>
</dbReference>
<dbReference type="InterPro" id="IPR035398">
    <property type="entry name" value="Bac_rhamnosid_C"/>
</dbReference>
<keyword evidence="1" id="KW-1133">Transmembrane helix</keyword>
<dbReference type="PANTHER" id="PTHR34987">
    <property type="entry name" value="C, PUTATIVE (AFU_ORTHOLOGUE AFUA_3G02880)-RELATED"/>
    <property type="match status" value="1"/>
</dbReference>
<evidence type="ECO:0000313" key="5">
    <source>
        <dbReference type="EMBL" id="ACD54790.1"/>
    </source>
</evidence>
<evidence type="ECO:0000256" key="2">
    <source>
        <dbReference type="SAM" id="SignalP"/>
    </source>
</evidence>
<sequence length="887" mass="98699">MSSKNEIYPIFLLLVLSCIHAIPSSMSNVPVIYIPKLLNYTSDILTNNGTFPIHLTFSQNVTSYVILDYGENVGGFPFFDIDRVVGNSTTLRVSYSETLTNVIDGDMQFTPLIHSFDPYRVKVYTITNPGYIESPMVQGAQRYQRLALISEGSIHITKMGIKSTHHAKNIALAPGFFSCSSSAYTDMWRIGVRTLQINMIPPRIMPPGFIATDQGFFLSRNQAGVYLRGMQWVNYTVTFSMMIVSNGASFALRSNDYSEILITINSKEHDNPNMLTVQMREELPTTDASFYNTSLPLNISLLQWYDIKAIVNGLKIIVSINGINVSTIPIPESTNPYIPSMTPGGIAFSTSDNQETFFRDLKVVDLSTSNFEAILYQDSLSSKQAAADFGVGTNELPIILDGAKRDRNIWSGDLLVAGPVLYYSFYEPEYAAGSLAMLNSYQLKNGPVSSRINVGFPFQRGDPSDEFVSPIFYSYTYFLTNLISVAEYHLYTGDTQFVYDQWPRMYLLMNFFSTLIDTNNLIVSSYFVWGYDYNPSYGVYSGHFTKLNILYAMALDSAASMAEVINNMTLVRQYRQQAVMLRAAINTHLYNATEKYYKISDQQTVGIAQDTNSLAILSGIASELNPNTPQQLLEMMKEKLRVSSSNGTGYLSTTLDGIPMGASTIVSPFISFFHAAAAFEQDRSDLAFDVLGSVWSPMVQQGPYFTGTFWESERPNGYPSASTSMAHAWSAGITALLSKYVLGIRPTAPGYSSWSIRPQPGNLTWAVGRVGTPYGILTVKWNNSDTEFKISVTVPTSTTGIVYALEKGNCITINNKSFNTESYNKTLYGVSQITRNGSHWDIHIVSPGSYSIITNAVCNAALIFFVHSPKLMYFLLCFFVLLFQISA</sequence>
<dbReference type="Pfam" id="PF17390">
    <property type="entry name" value="Bac_rhamnosid_C"/>
    <property type="match status" value="1"/>
</dbReference>
<keyword evidence="1" id="KW-0472">Membrane</keyword>
<keyword evidence="1" id="KW-0812">Transmembrane</keyword>
<dbReference type="AlphaFoldDB" id="B3G4P2"/>
<feature type="signal peptide" evidence="2">
    <location>
        <begin position="1"/>
        <end position="21"/>
    </location>
</feature>
<accession>B3G4P2</accession>
<dbReference type="InterPro" id="IPR012341">
    <property type="entry name" value="6hp_glycosidase-like_sf"/>
</dbReference>
<feature type="transmembrane region" description="Helical" evidence="1">
    <location>
        <begin position="860"/>
        <end position="883"/>
    </location>
</feature>
<name>B3G4P2_PHIRO</name>
<feature type="chain" id="PRO_5002787242" evidence="2">
    <location>
        <begin position="22"/>
        <end position="887"/>
    </location>
</feature>
<feature type="domain" description="Alpha-L-rhamnosidase six-hairpin glycosidase" evidence="3">
    <location>
        <begin position="394"/>
        <end position="741"/>
    </location>
</feature>
<reference evidence="5" key="1">
    <citation type="journal article" date="2008" name="Science">
        <title>Massive horizontal gene transfer in bdelloid rotifers.</title>
        <authorList>
            <person name="Gladyshev E.A."/>
            <person name="Meselson M.S."/>
            <person name="Arkhipova I.R."/>
        </authorList>
    </citation>
    <scope>NUCLEOTIDE SEQUENCE</scope>
</reference>
<dbReference type="PROSITE" id="PS51257">
    <property type="entry name" value="PROKAR_LIPOPROTEIN"/>
    <property type="match status" value="1"/>
</dbReference>
<keyword evidence="2" id="KW-0732">Signal</keyword>
<protein>
    <submittedName>
        <fullName evidence="5">Alpha-L-rhamnosidase-like protein</fullName>
    </submittedName>
</protein>
<evidence type="ECO:0000259" key="4">
    <source>
        <dbReference type="Pfam" id="PF17390"/>
    </source>
</evidence>
<dbReference type="SUPFAM" id="SSF48208">
    <property type="entry name" value="Six-hairpin glycosidases"/>
    <property type="match status" value="1"/>
</dbReference>
<evidence type="ECO:0000259" key="3">
    <source>
        <dbReference type="Pfam" id="PF17389"/>
    </source>
</evidence>
<organism evidence="5">
    <name type="scientific">Philodina roseola</name>
    <name type="common">Rotifer</name>
    <dbReference type="NCBI Taxonomy" id="96448"/>
    <lineage>
        <taxon>Eukaryota</taxon>
        <taxon>Metazoa</taxon>
        <taxon>Spiralia</taxon>
        <taxon>Gnathifera</taxon>
        <taxon>Rotifera</taxon>
        <taxon>Eurotatoria</taxon>
        <taxon>Bdelloidea</taxon>
        <taxon>Philodinida</taxon>
        <taxon>Philodinidae</taxon>
        <taxon>Philodina</taxon>
    </lineage>
</organism>
<dbReference type="InterPro" id="IPR035396">
    <property type="entry name" value="Bac_rhamnosid6H"/>
</dbReference>
<dbReference type="Pfam" id="PF17389">
    <property type="entry name" value="Bac_rhamnosid6H"/>
    <property type="match status" value="1"/>
</dbReference>
<evidence type="ECO:0000256" key="1">
    <source>
        <dbReference type="SAM" id="Phobius"/>
    </source>
</evidence>
<feature type="domain" description="Alpha-L-rhamnosidase C-terminal" evidence="4">
    <location>
        <begin position="743"/>
        <end position="803"/>
    </location>
</feature>
<dbReference type="Gene3D" id="2.60.120.560">
    <property type="entry name" value="Exo-inulinase, domain 1"/>
    <property type="match status" value="1"/>
</dbReference>